<accession>A0A7K0DY88</accession>
<evidence type="ECO:0008006" key="4">
    <source>
        <dbReference type="Google" id="ProtNLM"/>
    </source>
</evidence>
<comment type="caution">
    <text evidence="2">The sequence shown here is derived from an EMBL/GenBank/DDBJ whole genome shotgun (WGS) entry which is preliminary data.</text>
</comment>
<evidence type="ECO:0000256" key="1">
    <source>
        <dbReference type="SAM" id="Phobius"/>
    </source>
</evidence>
<keyword evidence="3" id="KW-1185">Reference proteome</keyword>
<keyword evidence="1" id="KW-0472">Membrane</keyword>
<reference evidence="2 3" key="1">
    <citation type="submission" date="2019-10" db="EMBL/GenBank/DDBJ databases">
        <title>Nocardia macrotermitis sp. nov. and Nocardia aurantia sp. nov., isolated from the gut of fungus growing-termite Macrotermes natalensis.</title>
        <authorList>
            <person name="Benndorf R."/>
            <person name="Schwitalla J."/>
            <person name="Martin K."/>
            <person name="De Beer W."/>
            <person name="Kaster A.-K."/>
            <person name="Vollmers J."/>
            <person name="Poulsen M."/>
            <person name="Beemelmanns C."/>
        </authorList>
    </citation>
    <scope>NUCLEOTIDE SEQUENCE [LARGE SCALE GENOMIC DNA]</scope>
    <source>
        <strain evidence="2 3">RB56</strain>
    </source>
</reference>
<dbReference type="RefSeq" id="WP_153348046.1">
    <property type="nucleotide sequence ID" value="NZ_WEGI01000015.1"/>
</dbReference>
<keyword evidence="1" id="KW-0812">Transmembrane</keyword>
<dbReference type="Proteomes" id="UP000431401">
    <property type="component" value="Unassembled WGS sequence"/>
</dbReference>
<feature type="transmembrane region" description="Helical" evidence="1">
    <location>
        <begin position="49"/>
        <end position="74"/>
    </location>
</feature>
<feature type="transmembrane region" description="Helical" evidence="1">
    <location>
        <begin position="12"/>
        <end position="37"/>
    </location>
</feature>
<sequence>MSAPQDGVGGRVIRVVGVIVFLVLALAFYFALLGRIAIDLLGTGKPAAIGIGVGVLILPIIGLWVVVSSIRAALSHQRLARRMHDEGLELDASELPRRPSGRIEKPAADVLFERVKQEWEADPDNWRTNYRVARAYDYAGDRSRAREIMRRAVDLERAERQGG</sequence>
<keyword evidence="1" id="KW-1133">Transmembrane helix</keyword>
<protein>
    <recommendedName>
        <fullName evidence="4">Tetratricopeptide repeat protein</fullName>
    </recommendedName>
</protein>
<proteinExistence type="predicted"/>
<dbReference type="OrthoDB" id="4485518at2"/>
<organism evidence="2 3">
    <name type="scientific">Nocardia aurantia</name>
    <dbReference type="NCBI Taxonomy" id="2585199"/>
    <lineage>
        <taxon>Bacteria</taxon>
        <taxon>Bacillati</taxon>
        <taxon>Actinomycetota</taxon>
        <taxon>Actinomycetes</taxon>
        <taxon>Mycobacteriales</taxon>
        <taxon>Nocardiaceae</taxon>
        <taxon>Nocardia</taxon>
    </lineage>
</organism>
<dbReference type="EMBL" id="WEGI01000015">
    <property type="protein sequence ID" value="MQY30769.1"/>
    <property type="molecule type" value="Genomic_DNA"/>
</dbReference>
<gene>
    <name evidence="2" type="ORF">NRB56_63720</name>
</gene>
<evidence type="ECO:0000313" key="2">
    <source>
        <dbReference type="EMBL" id="MQY30769.1"/>
    </source>
</evidence>
<name>A0A7K0DY88_9NOCA</name>
<dbReference type="AlphaFoldDB" id="A0A7K0DY88"/>
<evidence type="ECO:0000313" key="3">
    <source>
        <dbReference type="Proteomes" id="UP000431401"/>
    </source>
</evidence>